<evidence type="ECO:0000313" key="1">
    <source>
        <dbReference type="EMBL" id="SVC97009.1"/>
    </source>
</evidence>
<gene>
    <name evidence="1" type="ORF">METZ01_LOCUS349863</name>
</gene>
<dbReference type="InterPro" id="IPR021674">
    <property type="entry name" value="Phage_T4_Gp14_neck-protein"/>
</dbReference>
<evidence type="ECO:0008006" key="2">
    <source>
        <dbReference type="Google" id="ProtNLM"/>
    </source>
</evidence>
<dbReference type="EMBL" id="UINC01121675">
    <property type="protein sequence ID" value="SVC97009.1"/>
    <property type="molecule type" value="Genomic_DNA"/>
</dbReference>
<dbReference type="Pfam" id="PF11649">
    <property type="entry name" value="T4_neck-protein"/>
    <property type="match status" value="1"/>
</dbReference>
<feature type="non-terminal residue" evidence="1">
    <location>
        <position position="266"/>
    </location>
</feature>
<dbReference type="AlphaFoldDB" id="A0A382RH24"/>
<accession>A0A382RH24</accession>
<reference evidence="1" key="1">
    <citation type="submission" date="2018-05" db="EMBL/GenBank/DDBJ databases">
        <authorList>
            <person name="Lanie J.A."/>
            <person name="Ng W.-L."/>
            <person name="Kazmierczak K.M."/>
            <person name="Andrzejewski T.M."/>
            <person name="Davidsen T.M."/>
            <person name="Wayne K.J."/>
            <person name="Tettelin H."/>
            <person name="Glass J.I."/>
            <person name="Rusch D."/>
            <person name="Podicherti R."/>
            <person name="Tsui H.-C.T."/>
            <person name="Winkler M.E."/>
        </authorList>
    </citation>
    <scope>NUCLEOTIDE SEQUENCE</scope>
</reference>
<organism evidence="1">
    <name type="scientific">marine metagenome</name>
    <dbReference type="NCBI Taxonomy" id="408172"/>
    <lineage>
        <taxon>unclassified sequences</taxon>
        <taxon>metagenomes</taxon>
        <taxon>ecological metagenomes</taxon>
    </lineage>
</organism>
<proteinExistence type="predicted"/>
<sequence length="266" mass="30353">MATNPYFNNFESKADQGLIEDLFIESIKMFGQDMYYIPRTLVSEDKLMGDDTYSEFNDARLIEIYIKDVDGFSGEVDVISRFGLEIHDEITFTVAVRRYQELGFSTAEDIADGRNRIPKEGDLIYFPMVGGLFSIITVADQPYGDIFYQTGSLQAYDMKCVLFEYSDQKFNTGIEDIDKIERLHSYSVDFTMDTGSGTYIVDTEVYQGTYATTEYKAEVAEWTAATKVLRLMNMTKNFDGTQNIYTYPYSIALEDDTTLLLEDGSL</sequence>
<protein>
    <recommendedName>
        <fullName evidence="2">Neck protein</fullName>
    </recommendedName>
</protein>
<name>A0A382RH24_9ZZZZ</name>